<feature type="domain" description="NlpC/P60" evidence="7">
    <location>
        <begin position="232"/>
        <end position="347"/>
    </location>
</feature>
<dbReference type="SUPFAM" id="SSF54001">
    <property type="entry name" value="Cysteine proteinases"/>
    <property type="match status" value="1"/>
</dbReference>
<evidence type="ECO:0000256" key="2">
    <source>
        <dbReference type="ARBA" id="ARBA00022670"/>
    </source>
</evidence>
<keyword evidence="2" id="KW-0645">Protease</keyword>
<evidence type="ECO:0000259" key="7">
    <source>
        <dbReference type="PROSITE" id="PS51935"/>
    </source>
</evidence>
<evidence type="ECO:0000256" key="3">
    <source>
        <dbReference type="ARBA" id="ARBA00022801"/>
    </source>
</evidence>
<dbReference type="PANTHER" id="PTHR47359">
    <property type="entry name" value="PEPTIDOGLYCAN DL-ENDOPEPTIDASE CWLO"/>
    <property type="match status" value="1"/>
</dbReference>
<keyword evidence="4" id="KW-0788">Thiol protease</keyword>
<feature type="signal peptide" evidence="6">
    <location>
        <begin position="1"/>
        <end position="33"/>
    </location>
</feature>
<dbReference type="InterPro" id="IPR038765">
    <property type="entry name" value="Papain-like_cys_pep_sf"/>
</dbReference>
<dbReference type="Proteomes" id="UP000274762">
    <property type="component" value="Unassembled WGS sequence"/>
</dbReference>
<evidence type="ECO:0000256" key="4">
    <source>
        <dbReference type="ARBA" id="ARBA00022807"/>
    </source>
</evidence>
<dbReference type="GO" id="GO:0006508">
    <property type="term" value="P:proteolysis"/>
    <property type="evidence" value="ECO:0007669"/>
    <property type="project" value="UniProtKB-KW"/>
</dbReference>
<sequence length="347" mass="36739">MVRKRYAAVMQTVIAAVVLALAVALGAGAPAGAEPGPQSPDDMLTEYTQLGREAEQATEAIHNTTIELNNQRGAVTAANEAASAAERTLAEQEKQAESLQGAVDALVNASYRGARVNRLYAVLVSDSPQSLLDQMSGLEMISRQTVADVKTFKVANDKALEAQKVAQDAKTKAEQAVAVAEKTSADLQARQSERIFKATEIRAMYESLTGKQLAALAGPKIEFDASMLPAGTAPEVIAVRAALTRIGDPYVWGATGPDQFDCSGLMVWAYKQAGKTLPRSSQAQLAGGTPVERDALRPGDLIIYYPDATHVGMYIGNGYVVHASTFGVPVKVAPIDGAGPYNSARRY</sequence>
<protein>
    <submittedName>
        <fullName evidence="8">NlpC/P60 family protein</fullName>
    </submittedName>
</protein>
<gene>
    <name evidence="8" type="ORF">DFJ75_1816</name>
</gene>
<comment type="caution">
    <text evidence="8">The sequence shown here is derived from an EMBL/GenBank/DDBJ whole genome shotgun (WGS) entry which is preliminary data.</text>
</comment>
<evidence type="ECO:0000256" key="1">
    <source>
        <dbReference type="ARBA" id="ARBA00007074"/>
    </source>
</evidence>
<reference evidence="8 9" key="1">
    <citation type="submission" date="2018-10" db="EMBL/GenBank/DDBJ databases">
        <title>Sequencing the genomes of 1000 actinobacteria strains.</title>
        <authorList>
            <person name="Klenk H.-P."/>
        </authorList>
    </citation>
    <scope>NUCLEOTIDE SEQUENCE [LARGE SCALE GENOMIC DNA]</scope>
    <source>
        <strain evidence="8 9">DSM 44343</strain>
    </source>
</reference>
<keyword evidence="6" id="KW-0732">Signal</keyword>
<name>A0A495K2R9_WILMA</name>
<dbReference type="EMBL" id="RBKV01000001">
    <property type="protein sequence ID" value="RKR95008.1"/>
    <property type="molecule type" value="Genomic_DNA"/>
</dbReference>
<evidence type="ECO:0000256" key="5">
    <source>
        <dbReference type="SAM" id="Coils"/>
    </source>
</evidence>
<keyword evidence="5" id="KW-0175">Coiled coil</keyword>
<dbReference type="AlphaFoldDB" id="A0A495K2R9"/>
<feature type="chain" id="PRO_5019762812" evidence="6">
    <location>
        <begin position="34"/>
        <end position="347"/>
    </location>
</feature>
<accession>A0A495K2R9</accession>
<dbReference type="PANTHER" id="PTHR47359:SF3">
    <property type="entry name" value="NLP_P60 DOMAIN-CONTAINING PROTEIN-RELATED"/>
    <property type="match status" value="1"/>
</dbReference>
<dbReference type="Pfam" id="PF00877">
    <property type="entry name" value="NLPC_P60"/>
    <property type="match status" value="1"/>
</dbReference>
<evidence type="ECO:0000313" key="8">
    <source>
        <dbReference type="EMBL" id="RKR95008.1"/>
    </source>
</evidence>
<organism evidence="8 9">
    <name type="scientific">Williamsia marianensis</name>
    <dbReference type="NCBI Taxonomy" id="85044"/>
    <lineage>
        <taxon>Bacteria</taxon>
        <taxon>Bacillati</taxon>
        <taxon>Actinomycetota</taxon>
        <taxon>Actinomycetes</taxon>
        <taxon>Mycobacteriales</taxon>
        <taxon>Nocardiaceae</taxon>
        <taxon>Williamsia</taxon>
    </lineage>
</organism>
<dbReference type="InterPro" id="IPR000064">
    <property type="entry name" value="NLP_P60_dom"/>
</dbReference>
<comment type="similarity">
    <text evidence="1">Belongs to the peptidase C40 family.</text>
</comment>
<keyword evidence="3" id="KW-0378">Hydrolase</keyword>
<evidence type="ECO:0000313" key="9">
    <source>
        <dbReference type="Proteomes" id="UP000274762"/>
    </source>
</evidence>
<dbReference type="Gene3D" id="3.90.1720.10">
    <property type="entry name" value="endopeptidase domain like (from Nostoc punctiforme)"/>
    <property type="match status" value="1"/>
</dbReference>
<proteinExistence type="inferred from homology"/>
<evidence type="ECO:0000256" key="6">
    <source>
        <dbReference type="SAM" id="SignalP"/>
    </source>
</evidence>
<dbReference type="PROSITE" id="PS51935">
    <property type="entry name" value="NLPC_P60"/>
    <property type="match status" value="1"/>
</dbReference>
<dbReference type="InterPro" id="IPR051794">
    <property type="entry name" value="PG_Endopeptidase_C40"/>
</dbReference>
<dbReference type="RefSeq" id="WP_245968974.1">
    <property type="nucleotide sequence ID" value="NZ_CBCRXS010000004.1"/>
</dbReference>
<dbReference type="GO" id="GO:0008234">
    <property type="term" value="F:cysteine-type peptidase activity"/>
    <property type="evidence" value="ECO:0007669"/>
    <property type="project" value="UniProtKB-KW"/>
</dbReference>
<feature type="coiled-coil region" evidence="5">
    <location>
        <begin position="75"/>
        <end position="109"/>
    </location>
</feature>